<comment type="subcellular location">
    <subcellularLocation>
        <location evidence="1">Membrane</location>
        <topology evidence="1">Multi-pass membrane protein</topology>
    </subcellularLocation>
</comment>
<evidence type="ECO:0000256" key="6">
    <source>
        <dbReference type="SAM" id="Phobius"/>
    </source>
</evidence>
<evidence type="ECO:0000256" key="7">
    <source>
        <dbReference type="SAM" id="SignalP"/>
    </source>
</evidence>
<evidence type="ECO:0000256" key="1">
    <source>
        <dbReference type="ARBA" id="ARBA00004141"/>
    </source>
</evidence>
<dbReference type="GO" id="GO:0016020">
    <property type="term" value="C:membrane"/>
    <property type="evidence" value="ECO:0007669"/>
    <property type="project" value="UniProtKB-SubCell"/>
</dbReference>
<evidence type="ECO:0000256" key="2">
    <source>
        <dbReference type="ARBA" id="ARBA00006665"/>
    </source>
</evidence>
<evidence type="ECO:0000256" key="5">
    <source>
        <dbReference type="ARBA" id="ARBA00023136"/>
    </source>
</evidence>
<dbReference type="PANTHER" id="PTHR10383:SF9">
    <property type="entry name" value="SERINE INCORPORATOR, ISOFORM F"/>
    <property type="match status" value="1"/>
</dbReference>
<dbReference type="EMBL" id="LWCA01000314">
    <property type="protein sequence ID" value="OAF69240.1"/>
    <property type="molecule type" value="Genomic_DNA"/>
</dbReference>
<comment type="similarity">
    <text evidence="2">Belongs to the TDE1 family.</text>
</comment>
<feature type="signal peptide" evidence="7">
    <location>
        <begin position="1"/>
        <end position="16"/>
    </location>
</feature>
<feature type="transmembrane region" description="Helical" evidence="6">
    <location>
        <begin position="138"/>
        <end position="160"/>
    </location>
</feature>
<feature type="transmembrane region" description="Helical" evidence="6">
    <location>
        <begin position="425"/>
        <end position="444"/>
    </location>
</feature>
<evidence type="ECO:0000313" key="9">
    <source>
        <dbReference type="Proteomes" id="UP000078046"/>
    </source>
</evidence>
<feature type="chain" id="PRO_5008056853" evidence="7">
    <location>
        <begin position="17"/>
        <end position="489"/>
    </location>
</feature>
<dbReference type="InterPro" id="IPR005016">
    <property type="entry name" value="TDE1/TMS"/>
</dbReference>
<evidence type="ECO:0000256" key="3">
    <source>
        <dbReference type="ARBA" id="ARBA00022692"/>
    </source>
</evidence>
<proteinExistence type="inferred from homology"/>
<evidence type="ECO:0000313" key="8">
    <source>
        <dbReference type="EMBL" id="OAF69240.1"/>
    </source>
</evidence>
<keyword evidence="5 6" id="KW-0472">Membrane</keyword>
<keyword evidence="7" id="KW-0732">Signal</keyword>
<feature type="transmembrane region" description="Helical" evidence="6">
    <location>
        <begin position="172"/>
        <end position="194"/>
    </location>
</feature>
<dbReference type="Pfam" id="PF03348">
    <property type="entry name" value="Serinc"/>
    <property type="match status" value="1"/>
</dbReference>
<feature type="transmembrane region" description="Helical" evidence="6">
    <location>
        <begin position="87"/>
        <end position="108"/>
    </location>
</feature>
<keyword evidence="9" id="KW-1185">Reference proteome</keyword>
<feature type="transmembrane region" description="Helical" evidence="6">
    <location>
        <begin position="311"/>
        <end position="332"/>
    </location>
</feature>
<feature type="transmembrane region" description="Helical" evidence="6">
    <location>
        <begin position="352"/>
        <end position="374"/>
    </location>
</feature>
<feature type="transmembrane region" description="Helical" evidence="6">
    <location>
        <begin position="464"/>
        <end position="484"/>
    </location>
</feature>
<evidence type="ECO:0000256" key="4">
    <source>
        <dbReference type="ARBA" id="ARBA00022989"/>
    </source>
</evidence>
<feature type="transmembrane region" description="Helical" evidence="6">
    <location>
        <begin position="245"/>
        <end position="269"/>
    </location>
</feature>
<comment type="caution">
    <text evidence="8">The sequence shown here is derived from an EMBL/GenBank/DDBJ whole genome shotgun (WGS) entry which is preliminary data.</text>
</comment>
<accession>A0A177B546</accession>
<reference evidence="8 9" key="1">
    <citation type="submission" date="2016-04" db="EMBL/GenBank/DDBJ databases">
        <title>The genome of Intoshia linei affirms orthonectids as highly simplified spiralians.</title>
        <authorList>
            <person name="Mikhailov K.V."/>
            <person name="Slusarev G.S."/>
            <person name="Nikitin M.A."/>
            <person name="Logacheva M.D."/>
            <person name="Penin A."/>
            <person name="Aleoshin V."/>
            <person name="Panchin Y.V."/>
        </authorList>
    </citation>
    <scope>NUCLEOTIDE SEQUENCE [LARGE SCALE GENOMIC DNA]</scope>
    <source>
        <strain evidence="8">Intl2013</strain>
        <tissue evidence="8">Whole animal</tissue>
    </source>
</reference>
<dbReference type="AlphaFoldDB" id="A0A177B546"/>
<protein>
    <submittedName>
        <fullName evidence="8">Serine incorporator 5</fullName>
    </submittedName>
</protein>
<organism evidence="8 9">
    <name type="scientific">Intoshia linei</name>
    <dbReference type="NCBI Taxonomy" id="1819745"/>
    <lineage>
        <taxon>Eukaryota</taxon>
        <taxon>Metazoa</taxon>
        <taxon>Spiralia</taxon>
        <taxon>Lophotrochozoa</taxon>
        <taxon>Mesozoa</taxon>
        <taxon>Orthonectida</taxon>
        <taxon>Rhopaluridae</taxon>
        <taxon>Intoshia</taxon>
    </lineage>
</organism>
<gene>
    <name evidence="8" type="ORF">A3Q56_03033</name>
</gene>
<dbReference type="PANTHER" id="PTHR10383">
    <property type="entry name" value="SERINE INCORPORATOR"/>
    <property type="match status" value="1"/>
</dbReference>
<name>A0A177B546_9BILA</name>
<feature type="transmembrane region" description="Helical" evidence="6">
    <location>
        <begin position="281"/>
        <end position="304"/>
    </location>
</feature>
<sequence length="489" mass="54948">MRAVILPGILLIQSFASFFKLGEFIGDFFSFPLLCDGSHAVLLILKSLQSSWIIEHSNCFPWSLACCCTGAACSLCCAPFTKCRSSVLTRLTYCIIIICFAFLCLFFTRYDGIQEILAKIPYICSSGDVCKNISGVQAILRLGFVMALFHFVMSIILINVQDSTDCRVGVQNGFWAIKSLGIIGGAIGMLFVPAGKFDIVMVYASTVIGFIFIFIQMISIIFFSYSIRDKIFDKQENSDSKAWKWLHLMLIFFGYCGSLAFVVFNYVFFTRSTKDNSICPMPALFTSVNMGICVFLNGSSFIISKRTGLNTLLVTAIMGCYIMFITTTAIHANPDIDCNPQFGVMTADKQLGTSNSVIVDTIIMFFIWILAILFSCVRSNLVKIASGDTSAELDKNVEYTEDNKNHGYVDDECQSVNYSYTQFHLMIMCGTFFIIASFIDWYNYYQLKGDGEFMKSEATMWIKIASSWLCALLYMWTLIAPLILKNRQF</sequence>
<dbReference type="OrthoDB" id="5963193at2759"/>
<feature type="transmembrane region" description="Helical" evidence="6">
    <location>
        <begin position="200"/>
        <end position="225"/>
    </location>
</feature>
<keyword evidence="4 6" id="KW-1133">Transmembrane helix</keyword>
<keyword evidence="3 6" id="KW-0812">Transmembrane</keyword>
<dbReference type="Proteomes" id="UP000078046">
    <property type="component" value="Unassembled WGS sequence"/>
</dbReference>